<reference evidence="2" key="1">
    <citation type="journal article" date="2017" name="Cell">
        <title>Insights into land plant evolution garnered from the Marchantia polymorpha genome.</title>
        <authorList>
            <person name="Bowman J.L."/>
            <person name="Kohchi T."/>
            <person name="Yamato K.T."/>
            <person name="Jenkins J."/>
            <person name="Shu S."/>
            <person name="Ishizaki K."/>
            <person name="Yamaoka S."/>
            <person name="Nishihama R."/>
            <person name="Nakamura Y."/>
            <person name="Berger F."/>
            <person name="Adam C."/>
            <person name="Aki S.S."/>
            <person name="Althoff F."/>
            <person name="Araki T."/>
            <person name="Arteaga-Vazquez M.A."/>
            <person name="Balasubrmanian S."/>
            <person name="Barry K."/>
            <person name="Bauer D."/>
            <person name="Boehm C.R."/>
            <person name="Briginshaw L."/>
            <person name="Caballero-Perez J."/>
            <person name="Catarino B."/>
            <person name="Chen F."/>
            <person name="Chiyoda S."/>
            <person name="Chovatia M."/>
            <person name="Davies K.M."/>
            <person name="Delmans M."/>
            <person name="Demura T."/>
            <person name="Dierschke T."/>
            <person name="Dolan L."/>
            <person name="Dorantes-Acosta A.E."/>
            <person name="Eklund D.M."/>
            <person name="Florent S.N."/>
            <person name="Flores-Sandoval E."/>
            <person name="Fujiyama A."/>
            <person name="Fukuzawa H."/>
            <person name="Galik B."/>
            <person name="Grimanelli D."/>
            <person name="Grimwood J."/>
            <person name="Grossniklaus U."/>
            <person name="Hamada T."/>
            <person name="Haseloff J."/>
            <person name="Hetherington A.J."/>
            <person name="Higo A."/>
            <person name="Hirakawa Y."/>
            <person name="Hundley H.N."/>
            <person name="Ikeda Y."/>
            <person name="Inoue K."/>
            <person name="Inoue S.I."/>
            <person name="Ishida S."/>
            <person name="Jia Q."/>
            <person name="Kakita M."/>
            <person name="Kanazawa T."/>
            <person name="Kawai Y."/>
            <person name="Kawashima T."/>
            <person name="Kennedy M."/>
            <person name="Kinose K."/>
            <person name="Kinoshita T."/>
            <person name="Kohara Y."/>
            <person name="Koide E."/>
            <person name="Komatsu K."/>
            <person name="Kopischke S."/>
            <person name="Kubo M."/>
            <person name="Kyozuka J."/>
            <person name="Lagercrantz U."/>
            <person name="Lin S.S."/>
            <person name="Lindquist E."/>
            <person name="Lipzen A.M."/>
            <person name="Lu C.W."/>
            <person name="De Luna E."/>
            <person name="Martienssen R.A."/>
            <person name="Minamino N."/>
            <person name="Mizutani M."/>
            <person name="Mizutani M."/>
            <person name="Mochizuki N."/>
            <person name="Monte I."/>
            <person name="Mosher R."/>
            <person name="Nagasaki H."/>
            <person name="Nakagami H."/>
            <person name="Naramoto S."/>
            <person name="Nishitani K."/>
            <person name="Ohtani M."/>
            <person name="Okamoto T."/>
            <person name="Okumura M."/>
            <person name="Phillips J."/>
            <person name="Pollak B."/>
            <person name="Reinders A."/>
            <person name="Rovekamp M."/>
            <person name="Sano R."/>
            <person name="Sawa S."/>
            <person name="Schmid M.W."/>
            <person name="Shirakawa M."/>
            <person name="Solano R."/>
            <person name="Spunde A."/>
            <person name="Suetsugu N."/>
            <person name="Sugano S."/>
            <person name="Sugiyama A."/>
            <person name="Sun R."/>
            <person name="Suzuki Y."/>
            <person name="Takenaka M."/>
            <person name="Takezawa D."/>
            <person name="Tomogane H."/>
            <person name="Tsuzuki M."/>
            <person name="Ueda T."/>
            <person name="Umeda M."/>
            <person name="Ward J.M."/>
            <person name="Watanabe Y."/>
            <person name="Yazaki K."/>
            <person name="Yokoyama R."/>
            <person name="Yoshitake Y."/>
            <person name="Yotsui I."/>
            <person name="Zachgo S."/>
            <person name="Schmutz J."/>
        </authorList>
    </citation>
    <scope>NUCLEOTIDE SEQUENCE [LARGE SCALE GENOMIC DNA]</scope>
    <source>
        <strain evidence="2">Tak-1</strain>
    </source>
</reference>
<dbReference type="Gramene" id="Mp3g05090.1">
    <property type="protein sequence ID" value="Mp3g05090.1.cds"/>
    <property type="gene ID" value="Mp3g05090"/>
</dbReference>
<organism evidence="1 2">
    <name type="scientific">Marchantia polymorpha</name>
    <name type="common">Common liverwort</name>
    <name type="synonym">Marchantia aquatica</name>
    <dbReference type="NCBI Taxonomy" id="3197"/>
    <lineage>
        <taxon>Eukaryota</taxon>
        <taxon>Viridiplantae</taxon>
        <taxon>Streptophyta</taxon>
        <taxon>Embryophyta</taxon>
        <taxon>Marchantiophyta</taxon>
        <taxon>Marchantiopsida</taxon>
        <taxon>Marchantiidae</taxon>
        <taxon>Marchantiales</taxon>
        <taxon>Marchantiaceae</taxon>
        <taxon>Marchantia</taxon>
    </lineage>
</organism>
<evidence type="ECO:0000313" key="2">
    <source>
        <dbReference type="Proteomes" id="UP000244005"/>
    </source>
</evidence>
<sequence length="76" mass="9024">MLQSLMTVTGTWFEILQWNVPVHSYINRIDLYSMSSWQDSTSDQIKLYGRQDARFQRTVGSQHRYNWNPGEKLISL</sequence>
<name>A0A2R6XCS0_MARPO</name>
<proteinExistence type="predicted"/>
<protein>
    <submittedName>
        <fullName evidence="1">Uncharacterized protein</fullName>
    </submittedName>
</protein>
<dbReference type="Proteomes" id="UP000244005">
    <property type="component" value="Unassembled WGS sequence"/>
</dbReference>
<dbReference type="EMBL" id="KZ772694">
    <property type="protein sequence ID" value="PTQ43911.1"/>
    <property type="molecule type" value="Genomic_DNA"/>
</dbReference>
<gene>
    <name evidence="1" type="ORF">MARPO_0022s0019</name>
</gene>
<evidence type="ECO:0000313" key="1">
    <source>
        <dbReference type="EMBL" id="PTQ43911.1"/>
    </source>
</evidence>
<accession>A0A2R6XCS0</accession>
<dbReference type="AlphaFoldDB" id="A0A2R6XCS0"/>
<keyword evidence="2" id="KW-1185">Reference proteome</keyword>